<dbReference type="InterPro" id="IPR001787">
    <property type="entry name" value="Ribosomal_bL21"/>
</dbReference>
<evidence type="ECO:0000313" key="7">
    <source>
        <dbReference type="Proteomes" id="UP000823915"/>
    </source>
</evidence>
<keyword evidence="3 4" id="KW-0687">Ribonucleoprotein</keyword>
<dbReference type="GO" id="GO:0003735">
    <property type="term" value="F:structural constituent of ribosome"/>
    <property type="evidence" value="ECO:0007669"/>
    <property type="project" value="InterPro"/>
</dbReference>
<comment type="caution">
    <text evidence="6">The sequence shown here is derived from an EMBL/GenBank/DDBJ whole genome shotgun (WGS) entry which is preliminary data.</text>
</comment>
<evidence type="ECO:0000256" key="3">
    <source>
        <dbReference type="ARBA" id="ARBA00023274"/>
    </source>
</evidence>
<evidence type="ECO:0000256" key="2">
    <source>
        <dbReference type="ARBA" id="ARBA00022980"/>
    </source>
</evidence>
<keyword evidence="4 5" id="KW-0699">rRNA-binding</keyword>
<dbReference type="SUPFAM" id="SSF141091">
    <property type="entry name" value="L21p-like"/>
    <property type="match status" value="1"/>
</dbReference>
<dbReference type="InterPro" id="IPR036164">
    <property type="entry name" value="bL21-like_sf"/>
</dbReference>
<comment type="function">
    <text evidence="4 5">This protein binds to 23S rRNA in the presence of protein L20.</text>
</comment>
<dbReference type="InterPro" id="IPR028909">
    <property type="entry name" value="bL21-like"/>
</dbReference>
<dbReference type="GO" id="GO:0005737">
    <property type="term" value="C:cytoplasm"/>
    <property type="evidence" value="ECO:0007669"/>
    <property type="project" value="UniProtKB-ARBA"/>
</dbReference>
<dbReference type="GO" id="GO:0005840">
    <property type="term" value="C:ribosome"/>
    <property type="evidence" value="ECO:0007669"/>
    <property type="project" value="UniProtKB-KW"/>
</dbReference>
<dbReference type="Proteomes" id="UP000823915">
    <property type="component" value="Unassembled WGS sequence"/>
</dbReference>
<evidence type="ECO:0000256" key="5">
    <source>
        <dbReference type="RuleBase" id="RU000562"/>
    </source>
</evidence>
<accession>A0A9D1YE65</accession>
<dbReference type="PANTHER" id="PTHR21349">
    <property type="entry name" value="50S RIBOSOMAL PROTEIN L21"/>
    <property type="match status" value="1"/>
</dbReference>
<keyword evidence="4 5" id="KW-0694">RNA-binding</keyword>
<dbReference type="AlphaFoldDB" id="A0A9D1YE65"/>
<protein>
    <recommendedName>
        <fullName evidence="4">Large ribosomal subunit protein bL21</fullName>
    </recommendedName>
</protein>
<comment type="similarity">
    <text evidence="1 4 5">Belongs to the bacterial ribosomal protein bL21 family.</text>
</comment>
<evidence type="ECO:0000256" key="1">
    <source>
        <dbReference type="ARBA" id="ARBA00008563"/>
    </source>
</evidence>
<dbReference type="Pfam" id="PF00829">
    <property type="entry name" value="Ribosomal_L21p"/>
    <property type="match status" value="1"/>
</dbReference>
<proteinExistence type="inferred from homology"/>
<dbReference type="HAMAP" id="MF_01363">
    <property type="entry name" value="Ribosomal_bL21"/>
    <property type="match status" value="1"/>
</dbReference>
<gene>
    <name evidence="4 6" type="primary">rplU</name>
    <name evidence="6" type="ORF">H9838_07705</name>
</gene>
<name>A0A9D1YE65_9FIRM</name>
<evidence type="ECO:0000256" key="4">
    <source>
        <dbReference type="HAMAP-Rule" id="MF_01363"/>
    </source>
</evidence>
<comment type="subunit">
    <text evidence="4">Part of the 50S ribosomal subunit. Contacts protein L20.</text>
</comment>
<sequence>MFAVIETGGKQYKVQYGDVIYVEKLDAEDNATVEFPVVAVFGEDGTKIGTPYVEGATVTGKVVKTGKAKKITVFTYKPKKNSKRKIGHRQPYTKVQIEAVNA</sequence>
<dbReference type="NCBIfam" id="TIGR00061">
    <property type="entry name" value="L21"/>
    <property type="match status" value="1"/>
</dbReference>
<keyword evidence="2 4" id="KW-0689">Ribosomal protein</keyword>
<dbReference type="GO" id="GO:0006412">
    <property type="term" value="P:translation"/>
    <property type="evidence" value="ECO:0007669"/>
    <property type="project" value="UniProtKB-UniRule"/>
</dbReference>
<dbReference type="GO" id="GO:1990904">
    <property type="term" value="C:ribonucleoprotein complex"/>
    <property type="evidence" value="ECO:0007669"/>
    <property type="project" value="UniProtKB-KW"/>
</dbReference>
<organism evidence="6 7">
    <name type="scientific">Candidatus Acutalibacter pullistercoris</name>
    <dbReference type="NCBI Taxonomy" id="2838418"/>
    <lineage>
        <taxon>Bacteria</taxon>
        <taxon>Bacillati</taxon>
        <taxon>Bacillota</taxon>
        <taxon>Clostridia</taxon>
        <taxon>Eubacteriales</taxon>
        <taxon>Acutalibacteraceae</taxon>
        <taxon>Acutalibacter</taxon>
    </lineage>
</organism>
<dbReference type="EMBL" id="DXDU01000123">
    <property type="protein sequence ID" value="HIY27037.1"/>
    <property type="molecule type" value="Genomic_DNA"/>
</dbReference>
<evidence type="ECO:0000313" key="6">
    <source>
        <dbReference type="EMBL" id="HIY27037.1"/>
    </source>
</evidence>
<reference evidence="6" key="2">
    <citation type="submission" date="2021-04" db="EMBL/GenBank/DDBJ databases">
        <authorList>
            <person name="Gilroy R."/>
        </authorList>
    </citation>
    <scope>NUCLEOTIDE SEQUENCE</scope>
    <source>
        <strain evidence="6">1282</strain>
    </source>
</reference>
<dbReference type="PANTHER" id="PTHR21349:SF0">
    <property type="entry name" value="LARGE RIBOSOMAL SUBUNIT PROTEIN BL21M"/>
    <property type="match status" value="1"/>
</dbReference>
<dbReference type="GO" id="GO:0019843">
    <property type="term" value="F:rRNA binding"/>
    <property type="evidence" value="ECO:0007669"/>
    <property type="project" value="UniProtKB-UniRule"/>
</dbReference>
<reference evidence="6" key="1">
    <citation type="journal article" date="2021" name="PeerJ">
        <title>Extensive microbial diversity within the chicken gut microbiome revealed by metagenomics and culture.</title>
        <authorList>
            <person name="Gilroy R."/>
            <person name="Ravi A."/>
            <person name="Getino M."/>
            <person name="Pursley I."/>
            <person name="Horton D.L."/>
            <person name="Alikhan N.F."/>
            <person name="Baker D."/>
            <person name="Gharbi K."/>
            <person name="Hall N."/>
            <person name="Watson M."/>
            <person name="Adriaenssens E.M."/>
            <person name="Foster-Nyarko E."/>
            <person name="Jarju S."/>
            <person name="Secka A."/>
            <person name="Antonio M."/>
            <person name="Oren A."/>
            <person name="Chaudhuri R.R."/>
            <person name="La Ragione R."/>
            <person name="Hildebrand F."/>
            <person name="Pallen M.J."/>
        </authorList>
    </citation>
    <scope>NUCLEOTIDE SEQUENCE</scope>
    <source>
        <strain evidence="6">1282</strain>
    </source>
</reference>